<dbReference type="InterPro" id="IPR001623">
    <property type="entry name" value="DnaJ_domain"/>
</dbReference>
<evidence type="ECO:0000259" key="7">
    <source>
        <dbReference type="PROSITE" id="PS50076"/>
    </source>
</evidence>
<evidence type="ECO:0000256" key="4">
    <source>
        <dbReference type="ARBA" id="ARBA00023186"/>
    </source>
</evidence>
<dbReference type="InParanoid" id="A0A163KY65"/>
<dbReference type="SMART" id="SM00271">
    <property type="entry name" value="DnaJ"/>
    <property type="match status" value="1"/>
</dbReference>
<evidence type="ECO:0000256" key="5">
    <source>
        <dbReference type="ARBA" id="ARBA00023242"/>
    </source>
</evidence>
<name>A0A163KY65_ABSGL</name>
<dbReference type="PANTHER" id="PTHR44313">
    <property type="entry name" value="DNAJ HOMOLOG SUBFAMILY C MEMBER 17"/>
    <property type="match status" value="1"/>
</dbReference>
<reference evidence="8" key="1">
    <citation type="submission" date="2016-04" db="EMBL/GenBank/DDBJ databases">
        <authorList>
            <person name="Evans L.H."/>
            <person name="Alamgir A."/>
            <person name="Owens N."/>
            <person name="Weber N.D."/>
            <person name="Virtaneva K."/>
            <person name="Barbian K."/>
            <person name="Babar A."/>
            <person name="Rosenke K."/>
        </authorList>
    </citation>
    <scope>NUCLEOTIDE SEQUENCE [LARGE SCALE GENOMIC DNA]</scope>
    <source>
        <strain evidence="8">CBS 101.48</strain>
    </source>
</reference>
<evidence type="ECO:0000313" key="9">
    <source>
        <dbReference type="Proteomes" id="UP000078561"/>
    </source>
</evidence>
<keyword evidence="9" id="KW-1185">Reference proteome</keyword>
<comment type="subcellular location">
    <subcellularLocation>
        <location evidence="2">Cytoplasm</location>
    </subcellularLocation>
    <subcellularLocation>
        <location evidence="1">Nucleus</location>
    </subcellularLocation>
</comment>
<evidence type="ECO:0000256" key="3">
    <source>
        <dbReference type="ARBA" id="ARBA00022490"/>
    </source>
</evidence>
<evidence type="ECO:0000256" key="1">
    <source>
        <dbReference type="ARBA" id="ARBA00004123"/>
    </source>
</evidence>
<dbReference type="GO" id="GO:0000390">
    <property type="term" value="P:spliceosomal complex disassembly"/>
    <property type="evidence" value="ECO:0007669"/>
    <property type="project" value="TreeGrafter"/>
</dbReference>
<organism evidence="8">
    <name type="scientific">Absidia glauca</name>
    <name type="common">Pin mould</name>
    <dbReference type="NCBI Taxonomy" id="4829"/>
    <lineage>
        <taxon>Eukaryota</taxon>
        <taxon>Fungi</taxon>
        <taxon>Fungi incertae sedis</taxon>
        <taxon>Mucoromycota</taxon>
        <taxon>Mucoromycotina</taxon>
        <taxon>Mucoromycetes</taxon>
        <taxon>Mucorales</taxon>
        <taxon>Cunninghamellaceae</taxon>
        <taxon>Absidia</taxon>
    </lineage>
</organism>
<protein>
    <recommendedName>
        <fullName evidence="7">J domain-containing protein</fullName>
    </recommendedName>
</protein>
<accession>A0A163KY65</accession>
<dbReference type="GO" id="GO:0005737">
    <property type="term" value="C:cytoplasm"/>
    <property type="evidence" value="ECO:0007669"/>
    <property type="project" value="UniProtKB-SubCell"/>
</dbReference>
<feature type="compositionally biased region" description="Basic and acidic residues" evidence="6">
    <location>
        <begin position="99"/>
        <end position="112"/>
    </location>
</feature>
<dbReference type="EMBL" id="LT553527">
    <property type="protein sequence ID" value="SAM01440.1"/>
    <property type="molecule type" value="Genomic_DNA"/>
</dbReference>
<dbReference type="AlphaFoldDB" id="A0A163KY65"/>
<dbReference type="Proteomes" id="UP000078561">
    <property type="component" value="Unassembled WGS sequence"/>
</dbReference>
<keyword evidence="3" id="KW-0963">Cytoplasm</keyword>
<proteinExistence type="predicted"/>
<dbReference type="Pfam" id="PF00226">
    <property type="entry name" value="DnaJ"/>
    <property type="match status" value="1"/>
</dbReference>
<dbReference type="OMA" id="WQANEKI"/>
<dbReference type="FunCoup" id="A0A163KY65">
    <property type="interactions" value="429"/>
</dbReference>
<dbReference type="Gene3D" id="1.10.287.110">
    <property type="entry name" value="DnaJ domain"/>
    <property type="match status" value="1"/>
</dbReference>
<dbReference type="SUPFAM" id="SSF46565">
    <property type="entry name" value="Chaperone J-domain"/>
    <property type="match status" value="1"/>
</dbReference>
<evidence type="ECO:0000256" key="6">
    <source>
        <dbReference type="SAM" id="MobiDB-lite"/>
    </source>
</evidence>
<dbReference type="GO" id="GO:0005681">
    <property type="term" value="C:spliceosomal complex"/>
    <property type="evidence" value="ECO:0007669"/>
    <property type="project" value="TreeGrafter"/>
</dbReference>
<dbReference type="PRINTS" id="PR00625">
    <property type="entry name" value="JDOMAIN"/>
</dbReference>
<dbReference type="PANTHER" id="PTHR44313:SF1">
    <property type="entry name" value="DNAJ HOMOLOG SUBFAMILY C MEMBER 17"/>
    <property type="match status" value="1"/>
</dbReference>
<dbReference type="PROSITE" id="PS50076">
    <property type="entry name" value="DNAJ_2"/>
    <property type="match status" value="1"/>
</dbReference>
<feature type="compositionally biased region" description="Basic and acidic residues" evidence="6">
    <location>
        <begin position="120"/>
        <end position="150"/>
    </location>
</feature>
<dbReference type="InterPro" id="IPR052094">
    <property type="entry name" value="Pre-mRNA-splicing_ERAD"/>
</dbReference>
<keyword evidence="5" id="KW-0539">Nucleus</keyword>
<feature type="region of interest" description="Disordered" evidence="6">
    <location>
        <begin position="79"/>
        <end position="150"/>
    </location>
</feature>
<keyword evidence="4" id="KW-0143">Chaperone</keyword>
<dbReference type="CDD" id="cd06257">
    <property type="entry name" value="DnaJ"/>
    <property type="match status" value="1"/>
</dbReference>
<dbReference type="STRING" id="4829.A0A163KY65"/>
<sequence>MVDDSNVDYYELLGIQITATDGEIKKAYRKKALAVHPDKNPSPDAALLFHKLNQAQEILMDAQRRAAYDNIYRGRLERKKKQQEMDGKRRRAQEELEERENKAKKANMERSQVEAQHAAELARLRAEGAKRRQEDEAFEEDMKRRRAEEERMPDVEDMDLALKFKWKKKKHPLTTDDLTRLLTPLGATDVAPLTEKRKGHTVVIFNTVVDAAHTSSSPSGLSHEDYEALTLMKLRQAEKDRLEKHTKHQD</sequence>
<evidence type="ECO:0000313" key="8">
    <source>
        <dbReference type="EMBL" id="SAM01440.1"/>
    </source>
</evidence>
<gene>
    <name evidence="8" type="primary">ABSGL_07181.1 scaffold 8717</name>
</gene>
<evidence type="ECO:0000256" key="2">
    <source>
        <dbReference type="ARBA" id="ARBA00004496"/>
    </source>
</evidence>
<feature type="domain" description="J" evidence="7">
    <location>
        <begin position="8"/>
        <end position="72"/>
    </location>
</feature>
<dbReference type="OrthoDB" id="376357at2759"/>
<dbReference type="InterPro" id="IPR036869">
    <property type="entry name" value="J_dom_sf"/>
</dbReference>